<proteinExistence type="predicted"/>
<evidence type="ECO:0008006" key="2">
    <source>
        <dbReference type="Google" id="ProtNLM"/>
    </source>
</evidence>
<sequence>MVSPADAERLRLAQAGIRRLVTRDLDAFFASLNLDRPERARDALLAFMPVLVSQYGESAAAVAADWYDGVRASEGVSGRFRATMAASPYLSAVDGTTRRAVGALFTDTPNETLVALRSAAPKYVLAASRQTITTSADRDPRASGWQRIGSGGSCSFCRMLIDRGAVYRERSVLFAAHKSCDCAAVPSWDPDAPEVDVAVYKASRRTTRMTPEQKAEHNASIRNYIQRYED</sequence>
<dbReference type="InterPro" id="IPR057369">
    <property type="entry name" value="VG15"/>
</dbReference>
<name>A0AAU8FXV4_9MICO</name>
<gene>
    <name evidence="1" type="ORF">ABRQ22_17285</name>
</gene>
<dbReference type="RefSeq" id="WP_353707614.1">
    <property type="nucleotide sequence ID" value="NZ_CP159290.1"/>
</dbReference>
<accession>A0AAU8FXV4</accession>
<dbReference type="AlphaFoldDB" id="A0AAU8FXV4"/>
<organism evidence="1">
    <name type="scientific">Cellulosimicrobium sp. ES-005</name>
    <dbReference type="NCBI Taxonomy" id="3163031"/>
    <lineage>
        <taxon>Bacteria</taxon>
        <taxon>Bacillati</taxon>
        <taxon>Actinomycetota</taxon>
        <taxon>Actinomycetes</taxon>
        <taxon>Micrococcales</taxon>
        <taxon>Promicromonosporaceae</taxon>
        <taxon>Cellulosimicrobium</taxon>
    </lineage>
</organism>
<evidence type="ECO:0000313" key="1">
    <source>
        <dbReference type="EMBL" id="XCH29316.1"/>
    </source>
</evidence>
<dbReference type="EMBL" id="CP159290">
    <property type="protein sequence ID" value="XCH29316.1"/>
    <property type="molecule type" value="Genomic_DNA"/>
</dbReference>
<protein>
    <recommendedName>
        <fullName evidence="2">Capsid maturation protease</fullName>
    </recommendedName>
</protein>
<dbReference type="Pfam" id="PF25310">
    <property type="entry name" value="VG15"/>
    <property type="match status" value="1"/>
</dbReference>
<reference evidence="1" key="1">
    <citation type="submission" date="2024-06" db="EMBL/GenBank/DDBJ databases">
        <title>Complete genome sequence of the cellulolytic actinobacterium, Cellulosimicrobium ES-005.</title>
        <authorList>
            <person name="Matthews C.T."/>
            <person name="Underwood K.D."/>
            <person name="Ghanchi K.M."/>
            <person name="Fields S.D."/>
            <person name="Gardner S.G."/>
        </authorList>
    </citation>
    <scope>NUCLEOTIDE SEQUENCE</scope>
    <source>
        <strain evidence="1">ES-005</strain>
    </source>
</reference>